<gene>
    <name evidence="5" type="ORF">CAPTEDRAFT_229175</name>
</gene>
<proteinExistence type="predicted"/>
<dbReference type="Proteomes" id="UP000014760">
    <property type="component" value="Unassembled WGS sequence"/>
</dbReference>
<dbReference type="HOGENOM" id="CLU_519961_0_0_1"/>
<reference evidence="5 7" key="2">
    <citation type="journal article" date="2013" name="Nature">
        <title>Insights into bilaterian evolution from three spiralian genomes.</title>
        <authorList>
            <person name="Simakov O."/>
            <person name="Marletaz F."/>
            <person name="Cho S.J."/>
            <person name="Edsinger-Gonzales E."/>
            <person name="Havlak P."/>
            <person name="Hellsten U."/>
            <person name="Kuo D.H."/>
            <person name="Larsson T."/>
            <person name="Lv J."/>
            <person name="Arendt D."/>
            <person name="Savage R."/>
            <person name="Osoegawa K."/>
            <person name="de Jong P."/>
            <person name="Grimwood J."/>
            <person name="Chapman J.A."/>
            <person name="Shapiro H."/>
            <person name="Aerts A."/>
            <person name="Otillar R.P."/>
            <person name="Terry A.Y."/>
            <person name="Boore J.L."/>
            <person name="Grigoriev I.V."/>
            <person name="Lindberg D.R."/>
            <person name="Seaver E.C."/>
            <person name="Weisblat D.A."/>
            <person name="Putnam N.H."/>
            <person name="Rokhsar D.S."/>
        </authorList>
    </citation>
    <scope>NUCLEOTIDE SEQUENCE</scope>
    <source>
        <strain evidence="5 7">I ESC-2004</strain>
    </source>
</reference>
<evidence type="ECO:0000256" key="3">
    <source>
        <dbReference type="PROSITE-ProRule" id="PRU00221"/>
    </source>
</evidence>
<evidence type="ECO:0000259" key="4">
    <source>
        <dbReference type="Pfam" id="PF25048"/>
    </source>
</evidence>
<organism evidence="5">
    <name type="scientific">Capitella teleta</name>
    <name type="common">Polychaete worm</name>
    <dbReference type="NCBI Taxonomy" id="283909"/>
    <lineage>
        <taxon>Eukaryota</taxon>
        <taxon>Metazoa</taxon>
        <taxon>Spiralia</taxon>
        <taxon>Lophotrochozoa</taxon>
        <taxon>Annelida</taxon>
        <taxon>Polychaeta</taxon>
        <taxon>Sedentaria</taxon>
        <taxon>Scolecida</taxon>
        <taxon>Capitellidae</taxon>
        <taxon>Capitella</taxon>
    </lineage>
</organism>
<protein>
    <recommendedName>
        <fullName evidence="4">TEP-1 C-terminal beta-propeller domain-containing protein</fullName>
    </recommendedName>
</protein>
<accession>R7TPD4</accession>
<dbReference type="EMBL" id="KB309954">
    <property type="protein sequence ID" value="ELT92900.1"/>
    <property type="molecule type" value="Genomic_DNA"/>
</dbReference>
<dbReference type="InterPro" id="IPR001680">
    <property type="entry name" value="WD40_rpt"/>
</dbReference>
<evidence type="ECO:0000313" key="5">
    <source>
        <dbReference type="EMBL" id="ELT92900.1"/>
    </source>
</evidence>
<sequence length="524" mass="58603">MTRRRHEQRKIRRKESSLEAAQVDERLVHLTPGISSGMQKADPLRQHITVQSQGNAVNIPKINIVKPEMFTEKQAEVKKPGPRVCRPHFTLNGHHGPVTALKVTKNHVISASMDTTIKIWSLTSGKFLLQLDCGKPLYCFQVIEIGSKKLLILPGCDDGRVPTWKVKLHPRLRARCTNLLPWHTPNPIRAMAVSPDGERIATGCCFYMRQINTDGTQQRSTRGTLKLWELKNIVDSAMSPNKYLHDVGHIALKTMRQLVAPFAMRKISKIYMLHGKNEEQNLGIRALAYSADSSKILVGFGEPVDDGQSTGDKLMVLCCARTLDSLWVVEHPTHHINGLMFIDVAKILSKRETVADQAAVIISSQRTVAQIMLIKTDESSSLSQAFRIVKNWTHSFEEPHFGLWLTNDQDVVCSATGSTIHLWNAKNGDEIAYCNGHEDSILCADFSDDGSLMASGSLDWSVRVWRTTQTDNCVIEMDDSALQGENGHSGDAFRSVSYLPPLRKAVSPKGSFADLDEIREEYFE</sequence>
<dbReference type="PROSITE" id="PS50294">
    <property type="entry name" value="WD_REPEATS_REGION"/>
    <property type="match status" value="2"/>
</dbReference>
<dbReference type="PANTHER" id="PTHR22847">
    <property type="entry name" value="WD40 REPEAT PROTEIN"/>
    <property type="match status" value="1"/>
</dbReference>
<dbReference type="PANTHER" id="PTHR22847:SF637">
    <property type="entry name" value="WD REPEAT DOMAIN 5B"/>
    <property type="match status" value="1"/>
</dbReference>
<dbReference type="SUPFAM" id="SSF50978">
    <property type="entry name" value="WD40 repeat-like"/>
    <property type="match status" value="1"/>
</dbReference>
<dbReference type="Pfam" id="PF00400">
    <property type="entry name" value="WD40"/>
    <property type="match status" value="2"/>
</dbReference>
<evidence type="ECO:0000313" key="6">
    <source>
        <dbReference type="EnsemblMetazoa" id="CapteP229175"/>
    </source>
</evidence>
<dbReference type="GO" id="GO:0005634">
    <property type="term" value="C:nucleus"/>
    <property type="evidence" value="ECO:0007669"/>
    <property type="project" value="TreeGrafter"/>
</dbReference>
<evidence type="ECO:0000313" key="7">
    <source>
        <dbReference type="Proteomes" id="UP000014760"/>
    </source>
</evidence>
<dbReference type="Gene3D" id="2.130.10.10">
    <property type="entry name" value="YVTN repeat-like/Quinoprotein amine dehydrogenase"/>
    <property type="match status" value="2"/>
</dbReference>
<evidence type="ECO:0000256" key="1">
    <source>
        <dbReference type="ARBA" id="ARBA00022574"/>
    </source>
</evidence>
<dbReference type="AlphaFoldDB" id="R7TPD4"/>
<dbReference type="EMBL" id="AMQN01013088">
    <property type="status" value="NOT_ANNOTATED_CDS"/>
    <property type="molecule type" value="Genomic_DNA"/>
</dbReference>
<dbReference type="EnsemblMetazoa" id="CapteT229175">
    <property type="protein sequence ID" value="CapteP229175"/>
    <property type="gene ID" value="CapteG229175"/>
</dbReference>
<keyword evidence="2" id="KW-0677">Repeat</keyword>
<evidence type="ECO:0000256" key="2">
    <source>
        <dbReference type="ARBA" id="ARBA00022737"/>
    </source>
</evidence>
<keyword evidence="7" id="KW-1185">Reference proteome</keyword>
<feature type="repeat" description="WD" evidence="3">
    <location>
        <begin position="434"/>
        <end position="465"/>
    </location>
</feature>
<dbReference type="PROSITE" id="PS50082">
    <property type="entry name" value="WD_REPEATS_2"/>
    <property type="match status" value="2"/>
</dbReference>
<dbReference type="OrthoDB" id="756370at2759"/>
<dbReference type="Pfam" id="PF25048">
    <property type="entry name" value="Beta-prop_TEP1_C"/>
    <property type="match status" value="1"/>
</dbReference>
<feature type="domain" description="TEP-1 C-terminal beta-propeller" evidence="4">
    <location>
        <begin position="94"/>
        <end position="156"/>
    </location>
</feature>
<dbReference type="STRING" id="283909.R7TPD4"/>
<dbReference type="GO" id="GO:1990234">
    <property type="term" value="C:transferase complex"/>
    <property type="evidence" value="ECO:0007669"/>
    <property type="project" value="UniProtKB-ARBA"/>
</dbReference>
<feature type="repeat" description="WD" evidence="3">
    <location>
        <begin position="91"/>
        <end position="130"/>
    </location>
</feature>
<dbReference type="InterPro" id="IPR015943">
    <property type="entry name" value="WD40/YVTN_repeat-like_dom_sf"/>
</dbReference>
<dbReference type="InterPro" id="IPR056828">
    <property type="entry name" value="Beta-prop_TEP1_C"/>
</dbReference>
<keyword evidence="1 3" id="KW-0853">WD repeat</keyword>
<dbReference type="SMART" id="SM00320">
    <property type="entry name" value="WD40"/>
    <property type="match status" value="3"/>
</dbReference>
<reference evidence="7" key="1">
    <citation type="submission" date="2012-12" db="EMBL/GenBank/DDBJ databases">
        <authorList>
            <person name="Hellsten U."/>
            <person name="Grimwood J."/>
            <person name="Chapman J.A."/>
            <person name="Shapiro H."/>
            <person name="Aerts A."/>
            <person name="Otillar R.P."/>
            <person name="Terry A.Y."/>
            <person name="Boore J.L."/>
            <person name="Simakov O."/>
            <person name="Marletaz F."/>
            <person name="Cho S.-J."/>
            <person name="Edsinger-Gonzales E."/>
            <person name="Havlak P."/>
            <person name="Kuo D.-H."/>
            <person name="Larsson T."/>
            <person name="Lv J."/>
            <person name="Arendt D."/>
            <person name="Savage R."/>
            <person name="Osoegawa K."/>
            <person name="de Jong P."/>
            <person name="Lindberg D.R."/>
            <person name="Seaver E.C."/>
            <person name="Weisblat D.A."/>
            <person name="Putnam N.H."/>
            <person name="Grigoriev I.V."/>
            <person name="Rokhsar D.S."/>
        </authorList>
    </citation>
    <scope>NUCLEOTIDE SEQUENCE</scope>
    <source>
        <strain evidence="7">I ESC-2004</strain>
    </source>
</reference>
<dbReference type="InterPro" id="IPR036322">
    <property type="entry name" value="WD40_repeat_dom_sf"/>
</dbReference>
<reference evidence="6" key="3">
    <citation type="submission" date="2015-06" db="UniProtKB">
        <authorList>
            <consortium name="EnsemblMetazoa"/>
        </authorList>
    </citation>
    <scope>IDENTIFICATION</scope>
</reference>
<name>R7TPD4_CAPTE</name>